<sequence length="584" mass="63531">MRSFWKINRTIRAKVFIMGLLLLAIPSLIIGLIGYQSSKGSLDELGKTNLKNSVEQAVDMIEIANQSVQAGNLSLEEAQETVKEQLLGPMQEDGTRPINSTIDLGENGYFFVLDEKGTELAHPSLEGENIWESQDSNGVMVAQELISNGTNGGGFTYFEWPLPGDPDTVAPKVSYSLYEPSWGWVVVSGTYMMDFNSGASQILNTLLITLGVSLILGAFIIWFFSNRLTKPIKQLSDHSTRIAEGDFTAADLQVSNQDEIGVLVENFNTMKNNLKALIESVSASSEQVAAASQQLNANAEENSLAAEQVTTAIQEVAAGSDQQMDNANESSEWIHDISSNIQTISTQMINLSEKSNQTAETSGSGEKLIHTALQQMHEINDHTNTTSGTIQVLEKKSNEIGKIVSLITDISEQTNLLALNAAIEAARAGEHGKGFAVVAEEVRKLAEQSSQSANHIMDLVHDIQQKTQEAVQFMNKSDEAVKSGVHVVGEAEQTFKTITTDVHDLSGGMNDITGSIQSMTHHIQSLVESFEAVKNFSVQASEQSQHVAATTEQQNASIQEITSASETLAQEASNLQEQVSRFRY</sequence>
<keyword evidence="3 9" id="KW-0812">Transmembrane</keyword>
<dbReference type="Gene3D" id="3.30.450.20">
    <property type="entry name" value="PAS domain"/>
    <property type="match status" value="1"/>
</dbReference>
<dbReference type="PROSITE" id="PS50111">
    <property type="entry name" value="CHEMOTAXIS_TRANSDUC_2"/>
    <property type="match status" value="1"/>
</dbReference>
<dbReference type="InterPro" id="IPR033480">
    <property type="entry name" value="sCache_2"/>
</dbReference>
<dbReference type="SMART" id="SM00304">
    <property type="entry name" value="HAMP"/>
    <property type="match status" value="1"/>
</dbReference>
<dbReference type="Pfam" id="PF00015">
    <property type="entry name" value="MCPsignal"/>
    <property type="match status" value="1"/>
</dbReference>
<evidence type="ECO:0000256" key="9">
    <source>
        <dbReference type="SAM" id="Phobius"/>
    </source>
</evidence>
<proteinExistence type="inferred from homology"/>
<evidence type="ECO:0000259" key="11">
    <source>
        <dbReference type="PROSITE" id="PS50885"/>
    </source>
</evidence>
<keyword evidence="5 9" id="KW-0472">Membrane</keyword>
<dbReference type="SUPFAM" id="SSF58104">
    <property type="entry name" value="Methyl-accepting chemotaxis protein (MCP) signaling domain"/>
    <property type="match status" value="1"/>
</dbReference>
<dbReference type="Pfam" id="PF00672">
    <property type="entry name" value="HAMP"/>
    <property type="match status" value="1"/>
</dbReference>
<evidence type="ECO:0000313" key="13">
    <source>
        <dbReference type="Proteomes" id="UP000321886"/>
    </source>
</evidence>
<dbReference type="Pfam" id="PF17200">
    <property type="entry name" value="sCache_2"/>
    <property type="match status" value="1"/>
</dbReference>
<keyword evidence="2" id="KW-1003">Cell membrane</keyword>
<keyword evidence="13" id="KW-1185">Reference proteome</keyword>
<dbReference type="PANTHER" id="PTHR32089:SF114">
    <property type="entry name" value="METHYL-ACCEPTING CHEMOTAXIS PROTEIN MCPB"/>
    <property type="match status" value="1"/>
</dbReference>
<dbReference type="InterPro" id="IPR004089">
    <property type="entry name" value="MCPsignal_dom"/>
</dbReference>
<dbReference type="GO" id="GO:0005886">
    <property type="term" value="C:plasma membrane"/>
    <property type="evidence" value="ECO:0007669"/>
    <property type="project" value="UniProtKB-SubCell"/>
</dbReference>
<evidence type="ECO:0000256" key="8">
    <source>
        <dbReference type="PROSITE-ProRule" id="PRU00284"/>
    </source>
</evidence>
<keyword evidence="6 8" id="KW-0807">Transducer</keyword>
<reference evidence="12 13" key="1">
    <citation type="submission" date="2019-07" db="EMBL/GenBank/DDBJ databases">
        <title>Whole genome shotgun sequence of Halobacillus faecis NBRC 103569.</title>
        <authorList>
            <person name="Hosoyama A."/>
            <person name="Uohara A."/>
            <person name="Ohji S."/>
            <person name="Ichikawa N."/>
        </authorList>
    </citation>
    <scope>NUCLEOTIDE SEQUENCE [LARGE SCALE GENOMIC DNA]</scope>
    <source>
        <strain evidence="12 13">NBRC 103569</strain>
    </source>
</reference>
<dbReference type="CDD" id="cd06225">
    <property type="entry name" value="HAMP"/>
    <property type="match status" value="1"/>
</dbReference>
<evidence type="ECO:0000256" key="6">
    <source>
        <dbReference type="ARBA" id="ARBA00023224"/>
    </source>
</evidence>
<keyword evidence="4 9" id="KW-1133">Transmembrane helix</keyword>
<dbReference type="Proteomes" id="UP000321886">
    <property type="component" value="Unassembled WGS sequence"/>
</dbReference>
<comment type="similarity">
    <text evidence="7">Belongs to the methyl-accepting chemotaxis (MCP) protein family.</text>
</comment>
<dbReference type="RefSeq" id="WP_146814878.1">
    <property type="nucleotide sequence ID" value="NZ_BJYD01000012.1"/>
</dbReference>
<protein>
    <submittedName>
        <fullName evidence="12">Chemotaxis protein</fullName>
    </submittedName>
</protein>
<comment type="subcellular location">
    <subcellularLocation>
        <location evidence="1">Cell membrane</location>
        <topology evidence="1">Multi-pass membrane protein</topology>
    </subcellularLocation>
</comment>
<organism evidence="12 13">
    <name type="scientific">Halobacillus faecis</name>
    <dbReference type="NCBI Taxonomy" id="360184"/>
    <lineage>
        <taxon>Bacteria</taxon>
        <taxon>Bacillati</taxon>
        <taxon>Bacillota</taxon>
        <taxon>Bacilli</taxon>
        <taxon>Bacillales</taxon>
        <taxon>Bacillaceae</taxon>
        <taxon>Halobacillus</taxon>
    </lineage>
</organism>
<dbReference type="PANTHER" id="PTHR32089">
    <property type="entry name" value="METHYL-ACCEPTING CHEMOTAXIS PROTEIN MCPB"/>
    <property type="match status" value="1"/>
</dbReference>
<dbReference type="SMART" id="SM01049">
    <property type="entry name" value="Cache_2"/>
    <property type="match status" value="1"/>
</dbReference>
<dbReference type="CDD" id="cd11386">
    <property type="entry name" value="MCP_signal"/>
    <property type="match status" value="1"/>
</dbReference>
<dbReference type="PROSITE" id="PS50885">
    <property type="entry name" value="HAMP"/>
    <property type="match status" value="1"/>
</dbReference>
<evidence type="ECO:0000256" key="7">
    <source>
        <dbReference type="ARBA" id="ARBA00029447"/>
    </source>
</evidence>
<dbReference type="OrthoDB" id="9810264at2"/>
<dbReference type="AlphaFoldDB" id="A0A511WQ95"/>
<comment type="caution">
    <text evidence="12">The sequence shown here is derived from an EMBL/GenBank/DDBJ whole genome shotgun (WGS) entry which is preliminary data.</text>
</comment>
<accession>A0A511WQ95</accession>
<evidence type="ECO:0000313" key="12">
    <source>
        <dbReference type="EMBL" id="GEN53314.1"/>
    </source>
</evidence>
<dbReference type="CDD" id="cd18774">
    <property type="entry name" value="PDC2_HK_sensor"/>
    <property type="match status" value="1"/>
</dbReference>
<dbReference type="InterPro" id="IPR003660">
    <property type="entry name" value="HAMP_dom"/>
</dbReference>
<dbReference type="EMBL" id="BJYD01000012">
    <property type="protein sequence ID" value="GEN53314.1"/>
    <property type="molecule type" value="Genomic_DNA"/>
</dbReference>
<evidence type="ECO:0000256" key="4">
    <source>
        <dbReference type="ARBA" id="ARBA00022989"/>
    </source>
</evidence>
<dbReference type="GO" id="GO:0007165">
    <property type="term" value="P:signal transduction"/>
    <property type="evidence" value="ECO:0007669"/>
    <property type="project" value="UniProtKB-KW"/>
</dbReference>
<feature type="transmembrane region" description="Helical" evidence="9">
    <location>
        <begin position="202"/>
        <end position="224"/>
    </location>
</feature>
<dbReference type="SMART" id="SM00283">
    <property type="entry name" value="MA"/>
    <property type="match status" value="1"/>
</dbReference>
<evidence type="ECO:0000256" key="3">
    <source>
        <dbReference type="ARBA" id="ARBA00022692"/>
    </source>
</evidence>
<dbReference type="Gene3D" id="1.10.287.950">
    <property type="entry name" value="Methyl-accepting chemotaxis protein"/>
    <property type="match status" value="1"/>
</dbReference>
<dbReference type="Gene3D" id="6.10.340.10">
    <property type="match status" value="1"/>
</dbReference>
<evidence type="ECO:0000256" key="2">
    <source>
        <dbReference type="ARBA" id="ARBA00022475"/>
    </source>
</evidence>
<feature type="domain" description="Methyl-accepting transducer" evidence="10">
    <location>
        <begin position="298"/>
        <end position="569"/>
    </location>
</feature>
<feature type="transmembrane region" description="Helical" evidence="9">
    <location>
        <begin position="15"/>
        <end position="35"/>
    </location>
</feature>
<gene>
    <name evidence="12" type="ORF">HFA01_15760</name>
</gene>
<evidence type="ECO:0000259" key="10">
    <source>
        <dbReference type="PROSITE" id="PS50111"/>
    </source>
</evidence>
<evidence type="ECO:0000256" key="1">
    <source>
        <dbReference type="ARBA" id="ARBA00004651"/>
    </source>
</evidence>
<name>A0A511WQ95_9BACI</name>
<evidence type="ECO:0000256" key="5">
    <source>
        <dbReference type="ARBA" id="ARBA00023136"/>
    </source>
</evidence>
<feature type="domain" description="HAMP" evidence="11">
    <location>
        <begin position="226"/>
        <end position="279"/>
    </location>
</feature>